<dbReference type="PANTHER" id="PTHR21573:SF0">
    <property type="entry name" value="ER MEMBRANE PROTEIN COMPLEX SUBUNIT 1"/>
    <property type="match status" value="1"/>
</dbReference>
<dbReference type="Pfam" id="PF07774">
    <property type="entry name" value="EMC1_C"/>
    <property type="match status" value="1"/>
</dbReference>
<proteinExistence type="inferred from homology"/>
<evidence type="ECO:0000256" key="2">
    <source>
        <dbReference type="ARBA" id="ARBA00007904"/>
    </source>
</evidence>
<sequence>MAARIYLVFLFLLVFSNLSSALYEDQVGLADWHQRYIGKTKQAVFHSHKTGRKRVIVSTEENVIASLDLRTGEIFWRHVLEQNDSVNHVDIAHGKYVVTLSSEGSVLRAWNLPDGQLIWESVLQFSASSRPLLYVPRNSGLEKDAMIFVTGGGWLHAISSIDGEIIWKKELSTEREDALASVIDSTTFELPVEKDGVSVAKVEHNLFEWLKGHMLKLKGTLMLATPADIAAIQQMRLKSSQKAKMTRDHNGFRKLIIVLTKAGKLFALHTGDGHVVWSLLLPSLRVSHGCECLSALKLLQWQVPHHHALEENPSVLVVAKCGLSDHASAGIIKGYSVQGKCKSDMKDVYCFGTRELWSIVFPSHSEKLATIASRKMNEVVHTQAKVIADQDVMYKFISKNLLFVSTVAPKAAEGIGLVTPDEAWDNNNVLKLALGKHNLTSPISSYSRPDVVVKSQSYFFTHSVKAMTVTTTAKGITSKQLLVGTIADQVLALDKRYLDPRRSAEPTQSEKEEGMIPLTDSLPTIPQSYVTHSLQVEGLRGIVTFPH</sequence>
<dbReference type="GO" id="GO:0072546">
    <property type="term" value="C:EMC complex"/>
    <property type="evidence" value="ECO:0007669"/>
    <property type="project" value="InterPro"/>
</dbReference>
<keyword evidence="6 11" id="KW-0732">Signal</keyword>
<dbReference type="PANTHER" id="PTHR21573">
    <property type="entry name" value="ER MEMBRANE PROTEIN COMPLEX SUBUNIT 1"/>
    <property type="match status" value="1"/>
</dbReference>
<comment type="similarity">
    <text evidence="2">Belongs to the EMC1 family.</text>
</comment>
<feature type="domain" description="ER membrane protein complex subunit 1 C-terminal" evidence="12">
    <location>
        <begin position="438"/>
        <end position="546"/>
    </location>
</feature>
<feature type="chain" id="PRO_5032637181" description="ER membrane protein complex subunit 1" evidence="11">
    <location>
        <begin position="22"/>
        <end position="547"/>
    </location>
</feature>
<keyword evidence="15" id="KW-1185">Reference proteome</keyword>
<dbReference type="InterPro" id="IPR026895">
    <property type="entry name" value="EMC1"/>
</dbReference>
<dbReference type="OrthoDB" id="1872906at2759"/>
<evidence type="ECO:0000259" key="12">
    <source>
        <dbReference type="Pfam" id="PF07774"/>
    </source>
</evidence>
<dbReference type="InterPro" id="IPR011047">
    <property type="entry name" value="Quinoprotein_ADH-like_sf"/>
</dbReference>
<evidence type="ECO:0000256" key="5">
    <source>
        <dbReference type="ARBA" id="ARBA00022692"/>
    </source>
</evidence>
<name>A0A835RW03_VANPL</name>
<keyword evidence="8" id="KW-1133">Transmembrane helix</keyword>
<keyword evidence="10" id="KW-0325">Glycoprotein</keyword>
<evidence type="ECO:0000256" key="6">
    <source>
        <dbReference type="ARBA" id="ARBA00022729"/>
    </source>
</evidence>
<accession>A0A835RW03</accession>
<dbReference type="GO" id="GO:0034975">
    <property type="term" value="P:protein folding in endoplasmic reticulum"/>
    <property type="evidence" value="ECO:0007669"/>
    <property type="project" value="TreeGrafter"/>
</dbReference>
<keyword evidence="5" id="KW-0812">Transmembrane</keyword>
<evidence type="ECO:0000256" key="4">
    <source>
        <dbReference type="ARBA" id="ARBA00020824"/>
    </source>
</evidence>
<evidence type="ECO:0000313" key="15">
    <source>
        <dbReference type="Proteomes" id="UP000636800"/>
    </source>
</evidence>
<evidence type="ECO:0000256" key="3">
    <source>
        <dbReference type="ARBA" id="ARBA00011276"/>
    </source>
</evidence>
<dbReference type="InterPro" id="IPR011678">
    <property type="entry name" value="EMC1_C"/>
</dbReference>
<feature type="domain" description="EMC1 first beta-propeller" evidence="13">
    <location>
        <begin position="21"/>
        <end position="178"/>
    </location>
</feature>
<protein>
    <recommendedName>
        <fullName evidence="4">ER membrane protein complex subunit 1</fullName>
    </recommendedName>
</protein>
<dbReference type="SUPFAM" id="SSF50998">
    <property type="entry name" value="Quinoprotein alcohol dehydrogenase-like"/>
    <property type="match status" value="1"/>
</dbReference>
<dbReference type="Gene3D" id="2.130.10.10">
    <property type="entry name" value="YVTN repeat-like/Quinoprotein amine dehydrogenase"/>
    <property type="match status" value="1"/>
</dbReference>
<evidence type="ECO:0000256" key="10">
    <source>
        <dbReference type="ARBA" id="ARBA00023180"/>
    </source>
</evidence>
<evidence type="ECO:0000256" key="1">
    <source>
        <dbReference type="ARBA" id="ARBA00004115"/>
    </source>
</evidence>
<evidence type="ECO:0000313" key="14">
    <source>
        <dbReference type="EMBL" id="KAG0499234.1"/>
    </source>
</evidence>
<gene>
    <name evidence="14" type="ORF">HPP92_003925</name>
</gene>
<dbReference type="InterPro" id="IPR015943">
    <property type="entry name" value="WD40/YVTN_repeat-like_dom_sf"/>
</dbReference>
<evidence type="ECO:0000256" key="7">
    <source>
        <dbReference type="ARBA" id="ARBA00022824"/>
    </source>
</evidence>
<dbReference type="EMBL" id="JADCNL010000001">
    <property type="protein sequence ID" value="KAG0499234.1"/>
    <property type="molecule type" value="Genomic_DNA"/>
</dbReference>
<evidence type="ECO:0000259" key="13">
    <source>
        <dbReference type="Pfam" id="PF25293"/>
    </source>
</evidence>
<comment type="caution">
    <text evidence="14">The sequence shown here is derived from an EMBL/GenBank/DDBJ whole genome shotgun (WGS) entry which is preliminary data.</text>
</comment>
<reference evidence="14 15" key="1">
    <citation type="journal article" date="2020" name="Nat. Food">
        <title>A phased Vanilla planifolia genome enables genetic improvement of flavour and production.</title>
        <authorList>
            <person name="Hasing T."/>
            <person name="Tang H."/>
            <person name="Brym M."/>
            <person name="Khazi F."/>
            <person name="Huang T."/>
            <person name="Chambers A.H."/>
        </authorList>
    </citation>
    <scope>NUCLEOTIDE SEQUENCE [LARGE SCALE GENOMIC DNA]</scope>
    <source>
        <tissue evidence="14">Leaf</tissue>
    </source>
</reference>
<feature type="signal peptide" evidence="11">
    <location>
        <begin position="1"/>
        <end position="21"/>
    </location>
</feature>
<dbReference type="InterPro" id="IPR058545">
    <property type="entry name" value="Beta-prop_EMC1_1st"/>
</dbReference>
<evidence type="ECO:0000256" key="8">
    <source>
        <dbReference type="ARBA" id="ARBA00022989"/>
    </source>
</evidence>
<dbReference type="AlphaFoldDB" id="A0A835RW03"/>
<evidence type="ECO:0000256" key="9">
    <source>
        <dbReference type="ARBA" id="ARBA00023136"/>
    </source>
</evidence>
<comment type="subcellular location">
    <subcellularLocation>
        <location evidence="1">Endoplasmic reticulum membrane</location>
        <topology evidence="1">Single-pass type I membrane protein</topology>
    </subcellularLocation>
</comment>
<evidence type="ECO:0000256" key="11">
    <source>
        <dbReference type="SAM" id="SignalP"/>
    </source>
</evidence>
<keyword evidence="7" id="KW-0256">Endoplasmic reticulum</keyword>
<comment type="subunit">
    <text evidence="3">Component of the ER membrane protein complex (EMC).</text>
</comment>
<organism evidence="14 15">
    <name type="scientific">Vanilla planifolia</name>
    <name type="common">Vanilla</name>
    <dbReference type="NCBI Taxonomy" id="51239"/>
    <lineage>
        <taxon>Eukaryota</taxon>
        <taxon>Viridiplantae</taxon>
        <taxon>Streptophyta</taxon>
        <taxon>Embryophyta</taxon>
        <taxon>Tracheophyta</taxon>
        <taxon>Spermatophyta</taxon>
        <taxon>Magnoliopsida</taxon>
        <taxon>Liliopsida</taxon>
        <taxon>Asparagales</taxon>
        <taxon>Orchidaceae</taxon>
        <taxon>Vanilloideae</taxon>
        <taxon>Vanilleae</taxon>
        <taxon>Vanilla</taxon>
    </lineage>
</organism>
<dbReference type="Proteomes" id="UP000636800">
    <property type="component" value="Chromosome 1"/>
</dbReference>
<dbReference type="Pfam" id="PF25293">
    <property type="entry name" value="Beta-prop_EMC1_N"/>
    <property type="match status" value="1"/>
</dbReference>
<keyword evidence="9" id="KW-0472">Membrane</keyword>